<proteinExistence type="predicted"/>
<dbReference type="Proteomes" id="UP000621510">
    <property type="component" value="Unassembled WGS sequence"/>
</dbReference>
<dbReference type="EMBL" id="JAERRG010000055">
    <property type="protein sequence ID" value="MBL1120577.1"/>
    <property type="molecule type" value="Genomic_DNA"/>
</dbReference>
<sequence>MPVVVTTLALMKEHGAQAAVWRRLGRTGRQTLTDALDNPDGDQPHEQELAAARAGHEAHRLAEWENHRPVCADCGEKFSDDRYTYVKHHRPTRNYDHTLCTTCQERNTAATAAAAEWTARPPAPDPATTAVEAGA</sequence>
<gene>
    <name evidence="1" type="ORF">JK364_51065</name>
</gene>
<organism evidence="1 2">
    <name type="scientific">Streptomyces endocoffeicus</name>
    <dbReference type="NCBI Taxonomy" id="2898945"/>
    <lineage>
        <taxon>Bacteria</taxon>
        <taxon>Bacillati</taxon>
        <taxon>Actinomycetota</taxon>
        <taxon>Actinomycetes</taxon>
        <taxon>Kitasatosporales</taxon>
        <taxon>Streptomycetaceae</taxon>
        <taxon>Streptomyces</taxon>
    </lineage>
</organism>
<name>A0ABS1Q8W3_9ACTN</name>
<accession>A0ABS1Q8W3</accession>
<reference evidence="1 2" key="1">
    <citation type="submission" date="2021-01" db="EMBL/GenBank/DDBJ databases">
        <title>WGS of actinomycetes isolated from Thailand.</title>
        <authorList>
            <person name="Thawai C."/>
        </authorList>
    </citation>
    <scope>NUCLEOTIDE SEQUENCE [LARGE SCALE GENOMIC DNA]</scope>
    <source>
        <strain evidence="1 2">CA3R110</strain>
    </source>
</reference>
<comment type="caution">
    <text evidence="1">The sequence shown here is derived from an EMBL/GenBank/DDBJ whole genome shotgun (WGS) entry which is preliminary data.</text>
</comment>
<evidence type="ECO:0000313" key="2">
    <source>
        <dbReference type="Proteomes" id="UP000621510"/>
    </source>
</evidence>
<dbReference type="RefSeq" id="WP_201858334.1">
    <property type="nucleotide sequence ID" value="NZ_JAERRG010000055.1"/>
</dbReference>
<protein>
    <recommendedName>
        <fullName evidence="3">HNH endonuclease</fullName>
    </recommendedName>
</protein>
<keyword evidence="2" id="KW-1185">Reference proteome</keyword>
<evidence type="ECO:0008006" key="3">
    <source>
        <dbReference type="Google" id="ProtNLM"/>
    </source>
</evidence>
<evidence type="ECO:0000313" key="1">
    <source>
        <dbReference type="EMBL" id="MBL1120577.1"/>
    </source>
</evidence>